<dbReference type="Proteomes" id="UP000184363">
    <property type="component" value="Unassembled WGS sequence"/>
</dbReference>
<organism evidence="13 14">
    <name type="scientific">Pseudonocardia thermophila</name>
    <dbReference type="NCBI Taxonomy" id="1848"/>
    <lineage>
        <taxon>Bacteria</taxon>
        <taxon>Bacillati</taxon>
        <taxon>Actinomycetota</taxon>
        <taxon>Actinomycetes</taxon>
        <taxon>Pseudonocardiales</taxon>
        <taxon>Pseudonocardiaceae</taxon>
        <taxon>Pseudonocardia</taxon>
    </lineage>
</organism>
<evidence type="ECO:0000256" key="5">
    <source>
        <dbReference type="ARBA" id="ARBA00022490"/>
    </source>
</evidence>
<keyword evidence="14" id="KW-1185">Reference proteome</keyword>
<evidence type="ECO:0000256" key="6">
    <source>
        <dbReference type="ARBA" id="ARBA00022603"/>
    </source>
</evidence>
<evidence type="ECO:0000256" key="10">
    <source>
        <dbReference type="ARBA" id="ARBA00031323"/>
    </source>
</evidence>
<keyword evidence="7 13" id="KW-0808">Transferase</keyword>
<dbReference type="Gene3D" id="3.40.50.150">
    <property type="entry name" value="Vaccinia Virus protein VP39"/>
    <property type="match status" value="1"/>
</dbReference>
<feature type="compositionally biased region" description="Low complexity" evidence="12">
    <location>
        <begin position="238"/>
        <end position="256"/>
    </location>
</feature>
<feature type="region of interest" description="Disordered" evidence="12">
    <location>
        <begin position="238"/>
        <end position="263"/>
    </location>
</feature>
<evidence type="ECO:0000313" key="13">
    <source>
        <dbReference type="EMBL" id="SHK76324.1"/>
    </source>
</evidence>
<dbReference type="GO" id="GO:0032259">
    <property type="term" value="P:methylation"/>
    <property type="evidence" value="ECO:0007669"/>
    <property type="project" value="UniProtKB-KW"/>
</dbReference>
<dbReference type="InterPro" id="IPR029063">
    <property type="entry name" value="SAM-dependent_MTases_sf"/>
</dbReference>
<evidence type="ECO:0000256" key="9">
    <source>
        <dbReference type="ARBA" id="ARBA00030757"/>
    </source>
</evidence>
<evidence type="ECO:0000256" key="1">
    <source>
        <dbReference type="ARBA" id="ARBA00004496"/>
    </source>
</evidence>
<evidence type="ECO:0000256" key="4">
    <source>
        <dbReference type="ARBA" id="ARBA00013346"/>
    </source>
</evidence>
<dbReference type="Pfam" id="PF01135">
    <property type="entry name" value="PCMT"/>
    <property type="match status" value="1"/>
</dbReference>
<evidence type="ECO:0000256" key="7">
    <source>
        <dbReference type="ARBA" id="ARBA00022679"/>
    </source>
</evidence>
<keyword evidence="8" id="KW-0949">S-adenosyl-L-methionine</keyword>
<reference evidence="13 14" key="1">
    <citation type="submission" date="2016-11" db="EMBL/GenBank/DDBJ databases">
        <authorList>
            <person name="Jaros S."/>
            <person name="Januszkiewicz K."/>
            <person name="Wedrychowicz H."/>
        </authorList>
    </citation>
    <scope>NUCLEOTIDE SEQUENCE [LARGE SCALE GENOMIC DNA]</scope>
    <source>
        <strain evidence="13 14">DSM 43832</strain>
    </source>
</reference>
<dbReference type="GO" id="GO:0004719">
    <property type="term" value="F:protein-L-isoaspartate (D-aspartate) O-methyltransferase activity"/>
    <property type="evidence" value="ECO:0007669"/>
    <property type="project" value="UniProtKB-EC"/>
</dbReference>
<sequence>MPDWRARATRLVADLIALGVLDDPRWVTAFRETPRHLFVPRWLRQEENGCWHPVAHDDPATAAEWAERTYTDAPLVTAVDATGAPISSSSQPSLMAQMLTALDVTDDARVLEIGIGTGYNAALLCHRLRDEQVHSIDVEPALTEIARERLAALGHAPRLATRDGVTGWPQPGPYDRIVATCAVARIPPAWAEQLQPGGLVLADLKIGAGSGNLVLLRAGRDGLLGRFHPTSVGFMPLRSPAVPARRPAAPRGSGEPRPLDPAAVPPLSPAETFFAALGLPGNHLSHDVLLDRVRHTPSTDRYVAEDGSWVEIDRGADHARCGGGTPLLDLLLDAHARYEGLGRPAWERFTLTVAPDGTHTVALDQRAAWTLPR</sequence>
<comment type="similarity">
    <text evidence="2">Belongs to the methyltransferase superfamily. L-isoaspartyl/D-aspartyl protein methyltransferase family.</text>
</comment>
<dbReference type="InterPro" id="IPR000682">
    <property type="entry name" value="PCMT"/>
</dbReference>
<dbReference type="PANTHER" id="PTHR11579:SF0">
    <property type="entry name" value="PROTEIN-L-ISOASPARTATE(D-ASPARTATE) O-METHYLTRANSFERASE"/>
    <property type="match status" value="1"/>
</dbReference>
<accession>A0A1M6V4K0</accession>
<evidence type="ECO:0000256" key="11">
    <source>
        <dbReference type="ARBA" id="ARBA00031350"/>
    </source>
</evidence>
<evidence type="ECO:0000256" key="3">
    <source>
        <dbReference type="ARBA" id="ARBA00011890"/>
    </source>
</evidence>
<dbReference type="EC" id="2.1.1.77" evidence="3"/>
<proteinExistence type="inferred from homology"/>
<keyword evidence="6 13" id="KW-0489">Methyltransferase</keyword>
<evidence type="ECO:0000256" key="2">
    <source>
        <dbReference type="ARBA" id="ARBA00005369"/>
    </source>
</evidence>
<dbReference type="AlphaFoldDB" id="A0A1M6V4K0"/>
<gene>
    <name evidence="13" type="ORF">SAMN05443637_111190</name>
</gene>
<dbReference type="STRING" id="1848.SAMN05443637_111190"/>
<dbReference type="CDD" id="cd02440">
    <property type="entry name" value="AdoMet_MTases"/>
    <property type="match status" value="1"/>
</dbReference>
<dbReference type="PANTHER" id="PTHR11579">
    <property type="entry name" value="PROTEIN-L-ISOASPARTATE O-METHYLTRANSFERASE"/>
    <property type="match status" value="1"/>
</dbReference>
<evidence type="ECO:0000256" key="8">
    <source>
        <dbReference type="ARBA" id="ARBA00022691"/>
    </source>
</evidence>
<dbReference type="GO" id="GO:0005737">
    <property type="term" value="C:cytoplasm"/>
    <property type="evidence" value="ECO:0007669"/>
    <property type="project" value="UniProtKB-SubCell"/>
</dbReference>
<dbReference type="SUPFAM" id="SSF53335">
    <property type="entry name" value="S-adenosyl-L-methionine-dependent methyltransferases"/>
    <property type="match status" value="1"/>
</dbReference>
<keyword evidence="5" id="KW-0963">Cytoplasm</keyword>
<evidence type="ECO:0000313" key="14">
    <source>
        <dbReference type="Proteomes" id="UP000184363"/>
    </source>
</evidence>
<name>A0A1M6V4K0_PSETH</name>
<evidence type="ECO:0000256" key="12">
    <source>
        <dbReference type="SAM" id="MobiDB-lite"/>
    </source>
</evidence>
<comment type="subcellular location">
    <subcellularLocation>
        <location evidence="1">Cytoplasm</location>
    </subcellularLocation>
</comment>
<protein>
    <recommendedName>
        <fullName evidence="4">Protein-L-isoaspartate O-methyltransferase</fullName>
        <ecNumber evidence="3">2.1.1.77</ecNumber>
    </recommendedName>
    <alternativeName>
        <fullName evidence="11">L-isoaspartyl protein carboxyl methyltransferase</fullName>
    </alternativeName>
    <alternativeName>
        <fullName evidence="9">Protein L-isoaspartyl methyltransferase</fullName>
    </alternativeName>
    <alternativeName>
        <fullName evidence="10">Protein-beta-aspartate methyltransferase</fullName>
    </alternativeName>
</protein>
<dbReference type="RefSeq" id="WP_073457916.1">
    <property type="nucleotide sequence ID" value="NZ_CALGVN010000024.1"/>
</dbReference>
<dbReference type="EMBL" id="FRAP01000011">
    <property type="protein sequence ID" value="SHK76324.1"/>
    <property type="molecule type" value="Genomic_DNA"/>
</dbReference>